<dbReference type="InterPro" id="IPR028631">
    <property type="entry name" value="ACD"/>
</dbReference>
<protein>
    <recommendedName>
        <fullName evidence="4">Adrenocortical dysplasia protein</fullName>
    </recommendedName>
</protein>
<feature type="region of interest" description="Disordered" evidence="1">
    <location>
        <begin position="434"/>
        <end position="591"/>
    </location>
</feature>
<dbReference type="GO" id="GO:0032211">
    <property type="term" value="P:negative regulation of telomere maintenance via telomerase"/>
    <property type="evidence" value="ECO:0007669"/>
    <property type="project" value="TreeGrafter"/>
</dbReference>
<evidence type="ECO:0000313" key="3">
    <source>
        <dbReference type="Proteomes" id="UP000694549"/>
    </source>
</evidence>
<feature type="region of interest" description="Disordered" evidence="1">
    <location>
        <begin position="1"/>
        <end position="26"/>
    </location>
</feature>
<keyword evidence="3" id="KW-1185">Reference proteome</keyword>
<dbReference type="PANTHER" id="PTHR14487">
    <property type="entry name" value="ADRENOCORTICAL DYSPLASIA PROTEIN ACD"/>
    <property type="match status" value="1"/>
</dbReference>
<feature type="compositionally biased region" description="Polar residues" evidence="1">
    <location>
        <begin position="328"/>
        <end position="343"/>
    </location>
</feature>
<evidence type="ECO:0008006" key="4">
    <source>
        <dbReference type="Google" id="ProtNLM"/>
    </source>
</evidence>
<feature type="compositionally biased region" description="Basic and acidic residues" evidence="1">
    <location>
        <begin position="531"/>
        <end position="560"/>
    </location>
</feature>
<feature type="compositionally biased region" description="Basic and acidic residues" evidence="1">
    <location>
        <begin position="268"/>
        <end position="290"/>
    </location>
</feature>
<feature type="compositionally biased region" description="Low complexity" evidence="1">
    <location>
        <begin position="369"/>
        <end position="413"/>
    </location>
</feature>
<feature type="compositionally biased region" description="Acidic residues" evidence="1">
    <location>
        <begin position="561"/>
        <end position="574"/>
    </location>
</feature>
<dbReference type="Proteomes" id="UP000694549">
    <property type="component" value="Unplaced"/>
</dbReference>
<proteinExistence type="predicted"/>
<reference evidence="2" key="1">
    <citation type="submission" date="2025-08" db="UniProtKB">
        <authorList>
            <consortium name="Ensembl"/>
        </authorList>
    </citation>
    <scope>IDENTIFICATION</scope>
</reference>
<dbReference type="AlphaFoldDB" id="A0A8B9VA11"/>
<dbReference type="Gene3D" id="2.40.50.960">
    <property type="match status" value="1"/>
</dbReference>
<dbReference type="GO" id="GO:0070187">
    <property type="term" value="C:shelterin complex"/>
    <property type="evidence" value="ECO:0007669"/>
    <property type="project" value="InterPro"/>
</dbReference>
<dbReference type="GO" id="GO:0042162">
    <property type="term" value="F:telomeric DNA binding"/>
    <property type="evidence" value="ECO:0007669"/>
    <property type="project" value="TreeGrafter"/>
</dbReference>
<feature type="compositionally biased region" description="Polar residues" evidence="1">
    <location>
        <begin position="294"/>
        <end position="309"/>
    </location>
</feature>
<evidence type="ECO:0000313" key="2">
    <source>
        <dbReference type="Ensembl" id="ENSAZOP00000018572.1"/>
    </source>
</evidence>
<dbReference type="Ensembl" id="ENSAZOT00000019952.1">
    <property type="protein sequence ID" value="ENSAZOP00000018572.1"/>
    <property type="gene ID" value="ENSAZOG00000012038.1"/>
</dbReference>
<dbReference type="GO" id="GO:0070198">
    <property type="term" value="P:protein localization to chromosome, telomeric region"/>
    <property type="evidence" value="ECO:0007669"/>
    <property type="project" value="TreeGrafter"/>
</dbReference>
<name>A0A8B9VA11_9AVES</name>
<organism evidence="2 3">
    <name type="scientific">Anas zonorhyncha</name>
    <name type="common">Eastern spot-billed duck</name>
    <dbReference type="NCBI Taxonomy" id="75864"/>
    <lineage>
        <taxon>Eukaryota</taxon>
        <taxon>Metazoa</taxon>
        <taxon>Chordata</taxon>
        <taxon>Craniata</taxon>
        <taxon>Vertebrata</taxon>
        <taxon>Euteleostomi</taxon>
        <taxon>Archelosauria</taxon>
        <taxon>Archosauria</taxon>
        <taxon>Dinosauria</taxon>
        <taxon>Saurischia</taxon>
        <taxon>Theropoda</taxon>
        <taxon>Coelurosauria</taxon>
        <taxon>Aves</taxon>
        <taxon>Neognathae</taxon>
        <taxon>Galloanserae</taxon>
        <taxon>Anseriformes</taxon>
        <taxon>Anatidae</taxon>
        <taxon>Anatinae</taxon>
        <taxon>Anas</taxon>
    </lineage>
</organism>
<reference evidence="2" key="2">
    <citation type="submission" date="2025-09" db="UniProtKB">
        <authorList>
            <consortium name="Ensembl"/>
        </authorList>
    </citation>
    <scope>IDENTIFICATION</scope>
</reference>
<evidence type="ECO:0000256" key="1">
    <source>
        <dbReference type="SAM" id="MobiDB-lite"/>
    </source>
</evidence>
<dbReference type="PANTHER" id="PTHR14487:SF3">
    <property type="entry name" value="ADRENOCORTICAL DYSPLASIA PROTEIN HOMOLOG"/>
    <property type="match status" value="1"/>
</dbReference>
<sequence>MGPAPGPDSGARLGPPQPRSLLPARPEPLRPGYCGARLRFSSWAAAVWGGPWRRLLALRRRWGPGSCTRARTCPAPRCTSCSPGSPACCSTTRRGTPAGTCWPGRCCGTHIHLKLSSLLCRIIVLQKYTVCFREEARLEDCEFYLTAHQFIVLPMERQRMDSSNGNHEPSVLQKIKELWLRSASLGTAPSSDPSISQLIDVIGQNQLETLKESAEECLDLQVSKETEKDELPVTQWEAELKKEPPEDTFVVPANVLVIPPEEAAVDGDASKADDERGASPEKDNYDKTVPDDQTGISQQPSSAESTVVSGSLDASLDNPWNMLPAMSLTLTSSEEQSFQNSSPHRPEDQQDVAADSNTPDLLESCGRDSPQGLLQAAPAQASSPSLLSSYSSISPVKAGTTWATSAAEAASSSPCVSQGPLVLEDSQAKLPALSPTFPVLPRNHPVSHTKGVPHQEQADSSGTAFSPDMLKHHLAHARTQGGETPKESRKAKGAKRKQVVGGGPELPEGWRSLGGLQQKHPRCGASGGTGREVRRKLESTSTEGKKKIRREEHRPQRREECPEEEEEEEEEEEAASVSGPSSTLEQHRVLQPYMRDRPLQYKYKAPSPELCQQIRSVRISKAMLKWACWILTDRDVDA</sequence>
<dbReference type="GO" id="GO:0016233">
    <property type="term" value="P:telomere capping"/>
    <property type="evidence" value="ECO:0007669"/>
    <property type="project" value="InterPro"/>
</dbReference>
<feature type="region of interest" description="Disordered" evidence="1">
    <location>
        <begin position="260"/>
        <end position="419"/>
    </location>
</feature>
<accession>A0A8B9VA11</accession>